<accession>A0A2U1MAM7</accession>
<evidence type="ECO:0000313" key="3">
    <source>
        <dbReference type="Proteomes" id="UP000245207"/>
    </source>
</evidence>
<proteinExistence type="predicted"/>
<evidence type="ECO:0000259" key="1">
    <source>
        <dbReference type="PROSITE" id="PS50011"/>
    </source>
</evidence>
<dbReference type="STRING" id="35608.A0A2U1MAM7"/>
<gene>
    <name evidence="2" type="ORF">CTI12_AA388650</name>
</gene>
<dbReference type="GO" id="GO:0004714">
    <property type="term" value="F:transmembrane receptor protein tyrosine kinase activity"/>
    <property type="evidence" value="ECO:0007669"/>
    <property type="project" value="InterPro"/>
</dbReference>
<dbReference type="GO" id="GO:0005886">
    <property type="term" value="C:plasma membrane"/>
    <property type="evidence" value="ECO:0007669"/>
    <property type="project" value="TreeGrafter"/>
</dbReference>
<dbReference type="OrthoDB" id="1681189at2759"/>
<dbReference type="InterPro" id="IPR025886">
    <property type="entry name" value="PP2-like"/>
</dbReference>
<dbReference type="SUPFAM" id="SSF56112">
    <property type="entry name" value="Protein kinase-like (PK-like)"/>
    <property type="match status" value="1"/>
</dbReference>
<dbReference type="PANTHER" id="PTHR27003:SF471">
    <property type="entry name" value="VASCULAR ENDOTHELIAL GROWTH FACTOR RECEPTOR 2 (VEGFR2)-RELATED"/>
    <property type="match status" value="1"/>
</dbReference>
<protein>
    <submittedName>
        <fullName evidence="2">Protein kinase-like domain, Phloem protein 2-like protein</fullName>
    </submittedName>
</protein>
<feature type="domain" description="Protein kinase" evidence="1">
    <location>
        <begin position="57"/>
        <end position="330"/>
    </location>
</feature>
<dbReference type="Proteomes" id="UP000245207">
    <property type="component" value="Unassembled WGS sequence"/>
</dbReference>
<dbReference type="GO" id="GO:0005524">
    <property type="term" value="F:ATP binding"/>
    <property type="evidence" value="ECO:0007669"/>
    <property type="project" value="InterPro"/>
</dbReference>
<dbReference type="PROSITE" id="PS50011">
    <property type="entry name" value="PROTEIN_KINASE_DOM"/>
    <property type="match status" value="1"/>
</dbReference>
<dbReference type="AlphaFoldDB" id="A0A2U1MAM7"/>
<keyword evidence="2" id="KW-0418">Kinase</keyword>
<dbReference type="InterPro" id="IPR011009">
    <property type="entry name" value="Kinase-like_dom_sf"/>
</dbReference>
<comment type="caution">
    <text evidence="2">The sequence shown here is derived from an EMBL/GenBank/DDBJ whole genome shotgun (WGS) entry which is preliminary data.</text>
</comment>
<dbReference type="Pfam" id="PF07714">
    <property type="entry name" value="PK_Tyr_Ser-Thr"/>
    <property type="match status" value="1"/>
</dbReference>
<dbReference type="Gene3D" id="3.30.200.20">
    <property type="entry name" value="Phosphorylase Kinase, domain 1"/>
    <property type="match status" value="1"/>
</dbReference>
<reference evidence="2 3" key="1">
    <citation type="journal article" date="2018" name="Mol. Plant">
        <title>The genome of Artemisia annua provides insight into the evolution of Asteraceae family and artemisinin biosynthesis.</title>
        <authorList>
            <person name="Shen Q."/>
            <person name="Zhang L."/>
            <person name="Liao Z."/>
            <person name="Wang S."/>
            <person name="Yan T."/>
            <person name="Shi P."/>
            <person name="Liu M."/>
            <person name="Fu X."/>
            <person name="Pan Q."/>
            <person name="Wang Y."/>
            <person name="Lv Z."/>
            <person name="Lu X."/>
            <person name="Zhang F."/>
            <person name="Jiang W."/>
            <person name="Ma Y."/>
            <person name="Chen M."/>
            <person name="Hao X."/>
            <person name="Li L."/>
            <person name="Tang Y."/>
            <person name="Lv G."/>
            <person name="Zhou Y."/>
            <person name="Sun X."/>
            <person name="Brodelius P.E."/>
            <person name="Rose J.K.C."/>
            <person name="Tang K."/>
        </authorList>
    </citation>
    <scope>NUCLEOTIDE SEQUENCE [LARGE SCALE GENOMIC DNA]</scope>
    <source>
        <strain evidence="3">cv. Huhao1</strain>
        <tissue evidence="2">Leaf</tissue>
    </source>
</reference>
<sequence length="736" mass="85910">MSSIWKTQAQEKLPKLSQFPVCLGENFEVDSKSHDLQEHYEKLQISLEDIKLGTENFSDAKFIGEGRYWKQYQGEIPHANGLTTVVVKRFDTECDEGINQFIAESQALFECEHENIIRIAGYRDEVNEKIIIYEHASNGRLSEHLKDTSLTWLKRLKICIDVATGLEFLHEKWMIHGNIKSGSILIDGEWKAIISNLELLRRWGLRKTSQLDEIYAYNSFGNIAPEYNIEGDMTRGSDIYSLGVVFMEILCGRLAWEEGCKDPSECLGPLAKRRYEEGGDIDELVFEGIKNQIHKKSLTTFTDIAIRCLNCIDWLRPEACDVIIELQKALEYQEDYETWRLKLPRGYEEILHFSIIDKMEKFKDIYDTLCKGFHLRDREVYFSLGSDGEKSYLTSATKFSYKNRAVKWRQIQQSRFQKVAKVYLNICDLNIHVKMRIPFLSTDVNYVVHLIFKFCDSRKSSEKSSYVNLTYKIGSQTFHAYFAISRDEDWMKIELCRFLNYKENTNFEVLLESFSQTYCGSNAIYVEGIEFQSIDNVKQENMDVQKQLPTDSDNRSENDDKGGKSFSLEVNEKKIFKLSAMDALYDSSKVKPFHLKPSAESRIQEVIELLPQQVFGIKCKIESRMLTPDTDYMCYLVFKLSEKCRGLHCPVRVRNVLQWKNKEIGLVCFRPPNQWNSHDTYWVPKMREDGWIEVRVWKFNSTSELRHDRIPVHLKLITYEGTMSGLIVRGLEIRPM</sequence>
<evidence type="ECO:0000313" key="2">
    <source>
        <dbReference type="EMBL" id="PWA58305.1"/>
    </source>
</evidence>
<keyword evidence="3" id="KW-1185">Reference proteome</keyword>
<dbReference type="GO" id="GO:0009506">
    <property type="term" value="C:plasmodesma"/>
    <property type="evidence" value="ECO:0007669"/>
    <property type="project" value="TreeGrafter"/>
</dbReference>
<dbReference type="InterPro" id="IPR000719">
    <property type="entry name" value="Prot_kinase_dom"/>
</dbReference>
<name>A0A2U1MAM7_ARTAN</name>
<dbReference type="InterPro" id="IPR001245">
    <property type="entry name" value="Ser-Thr/Tyr_kinase_cat_dom"/>
</dbReference>
<dbReference type="PANTHER" id="PTHR27003">
    <property type="entry name" value="OS07G0166700 PROTEIN"/>
    <property type="match status" value="1"/>
</dbReference>
<keyword evidence="2" id="KW-0808">Transferase</keyword>
<dbReference type="Gene3D" id="1.10.510.10">
    <property type="entry name" value="Transferase(Phosphotransferase) domain 1"/>
    <property type="match status" value="1"/>
</dbReference>
<dbReference type="Pfam" id="PF14299">
    <property type="entry name" value="PP2"/>
    <property type="match status" value="2"/>
</dbReference>
<dbReference type="EMBL" id="PKPP01005937">
    <property type="protein sequence ID" value="PWA58305.1"/>
    <property type="molecule type" value="Genomic_DNA"/>
</dbReference>
<dbReference type="InterPro" id="IPR045272">
    <property type="entry name" value="ANXUR1/2-like"/>
</dbReference>
<organism evidence="2 3">
    <name type="scientific">Artemisia annua</name>
    <name type="common">Sweet wormwood</name>
    <dbReference type="NCBI Taxonomy" id="35608"/>
    <lineage>
        <taxon>Eukaryota</taxon>
        <taxon>Viridiplantae</taxon>
        <taxon>Streptophyta</taxon>
        <taxon>Embryophyta</taxon>
        <taxon>Tracheophyta</taxon>
        <taxon>Spermatophyta</taxon>
        <taxon>Magnoliopsida</taxon>
        <taxon>eudicotyledons</taxon>
        <taxon>Gunneridae</taxon>
        <taxon>Pentapetalae</taxon>
        <taxon>asterids</taxon>
        <taxon>campanulids</taxon>
        <taxon>Asterales</taxon>
        <taxon>Asteraceae</taxon>
        <taxon>Asteroideae</taxon>
        <taxon>Anthemideae</taxon>
        <taxon>Artemisiinae</taxon>
        <taxon>Artemisia</taxon>
    </lineage>
</organism>